<reference evidence="2" key="2">
    <citation type="journal article" date="2016" name="Sci. Rep.">
        <title>Dictyocaulus viviparus genome, variome and transcriptome elucidate lungworm biology and support future intervention.</title>
        <authorList>
            <person name="McNulty S.N."/>
            <person name="Strube C."/>
            <person name="Rosa B.A."/>
            <person name="Martin J.C."/>
            <person name="Tyagi R."/>
            <person name="Choi Y.J."/>
            <person name="Wang Q."/>
            <person name="Hallsworth Pepin K."/>
            <person name="Zhang X."/>
            <person name="Ozersky P."/>
            <person name="Wilson R.K."/>
            <person name="Sternberg P.W."/>
            <person name="Gasser R.B."/>
            <person name="Mitreva M."/>
        </authorList>
    </citation>
    <scope>NUCLEOTIDE SEQUENCE [LARGE SCALE GENOMIC DNA]</scope>
    <source>
        <strain evidence="2">HannoverDv2000</strain>
    </source>
</reference>
<protein>
    <submittedName>
        <fullName evidence="1">Uncharacterized protein</fullName>
    </submittedName>
</protein>
<proteinExistence type="predicted"/>
<evidence type="ECO:0000313" key="1">
    <source>
        <dbReference type="EMBL" id="KJH47640.1"/>
    </source>
</evidence>
<name>A0A0D8XSX5_DICVI</name>
<sequence>MNSNLLPKYSIYSLNVDIRDIRNFIVAVPYVWQPIENVWIDSTEVYTDENHKIRLVFMCSNDPRVSIEEAHDNNSVILQDEIGEMEGLPVRDIRCAIGSTLKRKYARAVQHSSDA</sequence>
<evidence type="ECO:0000313" key="2">
    <source>
        <dbReference type="Proteomes" id="UP000053766"/>
    </source>
</evidence>
<gene>
    <name evidence="1" type="ORF">DICVIV_06250</name>
</gene>
<dbReference type="AlphaFoldDB" id="A0A0D8XSX5"/>
<keyword evidence="2" id="KW-1185">Reference proteome</keyword>
<dbReference type="Proteomes" id="UP000053766">
    <property type="component" value="Unassembled WGS sequence"/>
</dbReference>
<reference evidence="1 2" key="1">
    <citation type="submission" date="2013-11" db="EMBL/GenBank/DDBJ databases">
        <title>Draft genome of the bovine lungworm Dictyocaulus viviparus.</title>
        <authorList>
            <person name="Mitreva M."/>
        </authorList>
    </citation>
    <scope>NUCLEOTIDE SEQUENCE [LARGE SCALE GENOMIC DNA]</scope>
    <source>
        <strain evidence="1 2">HannoverDv2000</strain>
    </source>
</reference>
<dbReference type="EMBL" id="KN716298">
    <property type="protein sequence ID" value="KJH47640.1"/>
    <property type="molecule type" value="Genomic_DNA"/>
</dbReference>
<accession>A0A0D8XSX5</accession>
<organism evidence="1 2">
    <name type="scientific">Dictyocaulus viviparus</name>
    <name type="common">Bovine lungworm</name>
    <dbReference type="NCBI Taxonomy" id="29172"/>
    <lineage>
        <taxon>Eukaryota</taxon>
        <taxon>Metazoa</taxon>
        <taxon>Ecdysozoa</taxon>
        <taxon>Nematoda</taxon>
        <taxon>Chromadorea</taxon>
        <taxon>Rhabditida</taxon>
        <taxon>Rhabditina</taxon>
        <taxon>Rhabditomorpha</taxon>
        <taxon>Strongyloidea</taxon>
        <taxon>Metastrongylidae</taxon>
        <taxon>Dictyocaulus</taxon>
    </lineage>
</organism>